<dbReference type="EMBL" id="LJNI01000076">
    <property type="protein sequence ID" value="KPJ72404.1"/>
    <property type="molecule type" value="Genomic_DNA"/>
</dbReference>
<keyword evidence="2" id="KW-0560">Oxidoreductase</keyword>
<evidence type="ECO:0000313" key="4">
    <source>
        <dbReference type="EMBL" id="KPJ72404.1"/>
    </source>
</evidence>
<evidence type="ECO:0008006" key="6">
    <source>
        <dbReference type="Google" id="ProtNLM"/>
    </source>
</evidence>
<dbReference type="Proteomes" id="UP000051012">
    <property type="component" value="Unassembled WGS sequence"/>
</dbReference>
<dbReference type="Gene3D" id="3.50.50.60">
    <property type="entry name" value="FAD/NAD(P)-binding domain"/>
    <property type="match status" value="1"/>
</dbReference>
<evidence type="ECO:0000256" key="2">
    <source>
        <dbReference type="ARBA" id="ARBA00023002"/>
    </source>
</evidence>
<dbReference type="GO" id="GO:0016491">
    <property type="term" value="F:oxidoreductase activity"/>
    <property type="evidence" value="ECO:0007669"/>
    <property type="project" value="UniProtKB-KW"/>
</dbReference>
<accession>A0A0S7YCN7</accession>
<keyword evidence="3" id="KW-0812">Transmembrane</keyword>
<evidence type="ECO:0000313" key="5">
    <source>
        <dbReference type="Proteomes" id="UP000051012"/>
    </source>
</evidence>
<keyword evidence="1" id="KW-0285">Flavoprotein</keyword>
<comment type="caution">
    <text evidence="4">The sequence shown here is derived from an EMBL/GenBank/DDBJ whole genome shotgun (WGS) entry which is preliminary data.</text>
</comment>
<dbReference type="AlphaFoldDB" id="A0A0S7YCN7"/>
<dbReference type="Pfam" id="PF12831">
    <property type="entry name" value="FAD_oxidored"/>
    <property type="match status" value="1"/>
</dbReference>
<dbReference type="PANTHER" id="PTHR48105">
    <property type="entry name" value="THIOREDOXIN REDUCTASE 1-RELATED-RELATED"/>
    <property type="match status" value="1"/>
</dbReference>
<dbReference type="SUPFAM" id="SSF51905">
    <property type="entry name" value="FAD/NAD(P)-binding domain"/>
    <property type="match status" value="1"/>
</dbReference>
<dbReference type="InterPro" id="IPR036188">
    <property type="entry name" value="FAD/NAD-bd_sf"/>
</dbReference>
<dbReference type="PRINTS" id="PR00469">
    <property type="entry name" value="PNDRDTASEII"/>
</dbReference>
<reference evidence="4 5" key="1">
    <citation type="journal article" date="2015" name="Microbiome">
        <title>Genomic resolution of linkages in carbon, nitrogen, and sulfur cycling among widespread estuary sediment bacteria.</title>
        <authorList>
            <person name="Baker B.J."/>
            <person name="Lazar C.S."/>
            <person name="Teske A.P."/>
            <person name="Dick G.J."/>
        </authorList>
    </citation>
    <scope>NUCLEOTIDE SEQUENCE [LARGE SCALE GENOMIC DNA]</scope>
    <source>
        <strain evidence="4">DG_78</strain>
    </source>
</reference>
<evidence type="ECO:0000256" key="3">
    <source>
        <dbReference type="SAM" id="Phobius"/>
    </source>
</evidence>
<keyword evidence="3" id="KW-1133">Transmembrane helix</keyword>
<evidence type="ECO:0000256" key="1">
    <source>
        <dbReference type="ARBA" id="ARBA00022630"/>
    </source>
</evidence>
<feature type="non-terminal residue" evidence="4">
    <location>
        <position position="86"/>
    </location>
</feature>
<organism evidence="4 5">
    <name type="scientific">candidate division TA06 bacterium DG_78</name>
    <dbReference type="NCBI Taxonomy" id="1703772"/>
    <lineage>
        <taxon>Bacteria</taxon>
        <taxon>Bacteria division TA06</taxon>
    </lineage>
</organism>
<sequence length="86" mass="8958">MDKNKYNIIIIGGGAAGLTAGIYGTRAGLKTLLLEKGLIGGLATTTDLIENYPGFPDGVAGKDLMETMKAQAERFGTEIVQAEVKG</sequence>
<protein>
    <recommendedName>
        <fullName evidence="6">Thioredoxin-disulfide reductase</fullName>
    </recommendedName>
</protein>
<keyword evidence="3" id="KW-0472">Membrane</keyword>
<name>A0A0S7YCN7_UNCT6</name>
<feature type="transmembrane region" description="Helical" evidence="3">
    <location>
        <begin position="6"/>
        <end position="24"/>
    </location>
</feature>
<gene>
    <name evidence="4" type="ORF">AMJ52_06390</name>
</gene>
<dbReference type="InterPro" id="IPR050097">
    <property type="entry name" value="Ferredoxin-NADP_redctase_2"/>
</dbReference>
<proteinExistence type="predicted"/>